<dbReference type="InterPro" id="IPR006218">
    <property type="entry name" value="DAHP1/KDSA"/>
</dbReference>
<dbReference type="Pfam" id="PF00793">
    <property type="entry name" value="DAHP_synth_1"/>
    <property type="match status" value="1"/>
</dbReference>
<dbReference type="NCBIfam" id="TIGR01362">
    <property type="entry name" value="KDO8P_synth"/>
    <property type="match status" value="1"/>
</dbReference>
<comment type="similarity">
    <text evidence="4 8">Belongs to the KdsA family.</text>
</comment>
<dbReference type="GO" id="GO:0005737">
    <property type="term" value="C:cytoplasm"/>
    <property type="evidence" value="ECO:0007669"/>
    <property type="project" value="UniProtKB-SubCell"/>
</dbReference>
<dbReference type="PANTHER" id="PTHR21057">
    <property type="entry name" value="PHOSPHO-2-DEHYDRO-3-DEOXYHEPTONATE ALDOLASE"/>
    <property type="match status" value="1"/>
</dbReference>
<gene>
    <name evidence="8 10" type="primary">kdsA</name>
    <name evidence="10" type="ORF">MTBPR1_10304</name>
</gene>
<dbReference type="UniPathway" id="UPA00357">
    <property type="reaction ID" value="UER00474"/>
</dbReference>
<evidence type="ECO:0000256" key="1">
    <source>
        <dbReference type="ARBA" id="ARBA00004496"/>
    </source>
</evidence>
<dbReference type="GO" id="GO:0008676">
    <property type="term" value="F:3-deoxy-8-phosphooctulonate synthase activity"/>
    <property type="evidence" value="ECO:0007669"/>
    <property type="project" value="UniProtKB-UniRule"/>
</dbReference>
<dbReference type="EC" id="2.5.1.55" evidence="8"/>
<evidence type="ECO:0000256" key="5">
    <source>
        <dbReference type="ARBA" id="ARBA00022490"/>
    </source>
</evidence>
<dbReference type="EMBL" id="FLYE01000001">
    <property type="protein sequence ID" value="SCA55057.1"/>
    <property type="molecule type" value="Genomic_DNA"/>
</dbReference>
<keyword evidence="8" id="KW-0448">Lipopolysaccharide biosynthesis</keyword>
<dbReference type="STRING" id="1867952.MTBPR1_10304"/>
<feature type="domain" description="DAHP synthetase I/KDSA" evidence="9">
    <location>
        <begin position="11"/>
        <end position="273"/>
    </location>
</feature>
<proteinExistence type="inferred from homology"/>
<dbReference type="AlphaFoldDB" id="A0A1C3RCP8"/>
<evidence type="ECO:0000313" key="11">
    <source>
        <dbReference type="Proteomes" id="UP000231658"/>
    </source>
</evidence>
<dbReference type="Proteomes" id="UP000231658">
    <property type="component" value="Unassembled WGS sequence"/>
</dbReference>
<dbReference type="Gene3D" id="3.20.20.70">
    <property type="entry name" value="Aldolase class I"/>
    <property type="match status" value="1"/>
</dbReference>
<evidence type="ECO:0000256" key="7">
    <source>
        <dbReference type="ARBA" id="ARBA00049112"/>
    </source>
</evidence>
<evidence type="ECO:0000256" key="6">
    <source>
        <dbReference type="ARBA" id="ARBA00022679"/>
    </source>
</evidence>
<comment type="pathway">
    <text evidence="3 8">Carbohydrate biosynthesis; 3-deoxy-D-manno-octulosonate biosynthesis; 3-deoxy-D-manno-octulosonate from D-ribulose 5-phosphate: step 2/3.</text>
</comment>
<dbReference type="NCBIfam" id="NF003543">
    <property type="entry name" value="PRK05198.1"/>
    <property type="match status" value="1"/>
</dbReference>
<dbReference type="OrthoDB" id="9776934at2"/>
<keyword evidence="5 8" id="KW-0963">Cytoplasm</keyword>
<sequence length="287" mass="30398">MVAPKHVQVGNVTFGNDLPFCLIAGPCSMEGRTHALEMAHALTEMCSELGIGLIYKSSFDKANRTSVEGNRGIGIMPAMSIFQEVKEVFGCPVITDVHTEDQCAVVGEVCDMMQIPAFLCRQTDLLLAAGQTGKAVNVKKGQFLAPGDMPNVVKKVASTGNENILITERGSSFGYNTLVTDMRGLPQMALDTGYPVIIDCTHSVQQPGGHGTSSGGRRELAPVIARSALALGIAGVFAETHEDPDKAISDGPNMIPVQKLKGVLQTLKAIDEVAKANPVDLIGMATY</sequence>
<reference evidence="10 11" key="1">
    <citation type="submission" date="2016-07" db="EMBL/GenBank/DDBJ databases">
        <authorList>
            <person name="Lefevre C.T."/>
        </authorList>
    </citation>
    <scope>NUCLEOTIDE SEQUENCE [LARGE SCALE GENOMIC DNA]</scope>
    <source>
        <strain evidence="10">PR1</strain>
    </source>
</reference>
<comment type="subcellular location">
    <subcellularLocation>
        <location evidence="1 8">Cytoplasm</location>
    </subcellularLocation>
</comment>
<evidence type="ECO:0000256" key="8">
    <source>
        <dbReference type="HAMAP-Rule" id="MF_00056"/>
    </source>
</evidence>
<dbReference type="InterPro" id="IPR006269">
    <property type="entry name" value="KDO8P_synthase"/>
</dbReference>
<evidence type="ECO:0000259" key="9">
    <source>
        <dbReference type="Pfam" id="PF00793"/>
    </source>
</evidence>
<evidence type="ECO:0000256" key="4">
    <source>
        <dbReference type="ARBA" id="ARBA00010499"/>
    </source>
</evidence>
<accession>A0A1C3RCP8</accession>
<comment type="catalytic activity">
    <reaction evidence="7 8">
        <text>D-arabinose 5-phosphate + phosphoenolpyruvate + H2O = 3-deoxy-alpha-D-manno-2-octulosonate-8-phosphate + phosphate</text>
        <dbReference type="Rhea" id="RHEA:14053"/>
        <dbReference type="ChEBI" id="CHEBI:15377"/>
        <dbReference type="ChEBI" id="CHEBI:43474"/>
        <dbReference type="ChEBI" id="CHEBI:57693"/>
        <dbReference type="ChEBI" id="CHEBI:58702"/>
        <dbReference type="ChEBI" id="CHEBI:85985"/>
        <dbReference type="EC" id="2.5.1.55"/>
    </reaction>
</comment>
<protein>
    <recommendedName>
        <fullName evidence="8">2-dehydro-3-deoxyphosphooctonate aldolase</fullName>
        <ecNumber evidence="8">2.5.1.55</ecNumber>
    </recommendedName>
    <alternativeName>
        <fullName evidence="8">3-deoxy-D-manno-octulosonic acid 8-phosphate synthase</fullName>
    </alternativeName>
    <alternativeName>
        <fullName evidence="8">KDO-8-phosphate synthase</fullName>
        <shortName evidence="8">KDO 8-P synthase</shortName>
        <shortName evidence="8">KDOPS</shortName>
    </alternativeName>
    <alternativeName>
        <fullName evidence="8">Phospho-2-dehydro-3-deoxyoctonate aldolase</fullName>
    </alternativeName>
</protein>
<keyword evidence="11" id="KW-1185">Reference proteome</keyword>
<dbReference type="GO" id="GO:0019294">
    <property type="term" value="P:keto-3-deoxy-D-manno-octulosonic acid biosynthetic process"/>
    <property type="evidence" value="ECO:0007669"/>
    <property type="project" value="UniProtKB-UniRule"/>
</dbReference>
<dbReference type="UniPathway" id="UPA00030"/>
<dbReference type="InterPro" id="IPR013785">
    <property type="entry name" value="Aldolase_TIM"/>
</dbReference>
<evidence type="ECO:0000256" key="3">
    <source>
        <dbReference type="ARBA" id="ARBA00004845"/>
    </source>
</evidence>
<dbReference type="HAMAP" id="MF_00056">
    <property type="entry name" value="KDO8P_synth"/>
    <property type="match status" value="1"/>
</dbReference>
<evidence type="ECO:0000256" key="2">
    <source>
        <dbReference type="ARBA" id="ARBA00004756"/>
    </source>
</evidence>
<dbReference type="SUPFAM" id="SSF51569">
    <property type="entry name" value="Aldolase"/>
    <property type="match status" value="1"/>
</dbReference>
<evidence type="ECO:0000313" key="10">
    <source>
        <dbReference type="EMBL" id="SCA55057.1"/>
    </source>
</evidence>
<keyword evidence="6 8" id="KW-0808">Transferase</keyword>
<organism evidence="10 11">
    <name type="scientific">Candidatus Terasakiella magnetica</name>
    <dbReference type="NCBI Taxonomy" id="1867952"/>
    <lineage>
        <taxon>Bacteria</taxon>
        <taxon>Pseudomonadati</taxon>
        <taxon>Pseudomonadota</taxon>
        <taxon>Alphaproteobacteria</taxon>
        <taxon>Rhodospirillales</taxon>
        <taxon>Terasakiellaceae</taxon>
        <taxon>Terasakiella</taxon>
    </lineage>
</organism>
<comment type="pathway">
    <text evidence="2">Bacterial outer membrane biogenesis; lipopolysaccharide biosynthesis.</text>
</comment>
<name>A0A1C3RCP8_9PROT</name>
<dbReference type="RefSeq" id="WP_069185776.1">
    <property type="nucleotide sequence ID" value="NZ_FLYE01000001.1"/>
</dbReference>